<evidence type="ECO:0000256" key="5">
    <source>
        <dbReference type="ARBA" id="ARBA00023163"/>
    </source>
</evidence>
<dbReference type="Gene3D" id="1.10.10.10">
    <property type="entry name" value="Winged helix-like DNA-binding domain superfamily/Winged helix DNA-binding domain"/>
    <property type="match status" value="1"/>
</dbReference>
<dbReference type="InterPro" id="IPR013324">
    <property type="entry name" value="RNA_pol_sigma_r3/r4-like"/>
</dbReference>
<comment type="similarity">
    <text evidence="1">Belongs to the sigma-70 factor family. ECF subfamily.</text>
</comment>
<dbReference type="EMBL" id="QQBC01000003">
    <property type="protein sequence ID" value="RDI67009.1"/>
    <property type="molecule type" value="Genomic_DNA"/>
</dbReference>
<evidence type="ECO:0000256" key="2">
    <source>
        <dbReference type="ARBA" id="ARBA00023015"/>
    </source>
</evidence>
<dbReference type="GO" id="GO:0016987">
    <property type="term" value="F:sigma factor activity"/>
    <property type="evidence" value="ECO:0007669"/>
    <property type="project" value="UniProtKB-KW"/>
</dbReference>
<dbReference type="STRING" id="1210086.GCA_001613105_06065"/>
<dbReference type="SUPFAM" id="SSF88659">
    <property type="entry name" value="Sigma3 and sigma4 domains of RNA polymerase sigma factors"/>
    <property type="match status" value="1"/>
</dbReference>
<dbReference type="Proteomes" id="UP000254869">
    <property type="component" value="Unassembled WGS sequence"/>
</dbReference>
<keyword evidence="9" id="KW-1185">Reference proteome</keyword>
<dbReference type="InterPro" id="IPR014284">
    <property type="entry name" value="RNA_pol_sigma-70_dom"/>
</dbReference>
<dbReference type="CDD" id="cd06171">
    <property type="entry name" value="Sigma70_r4"/>
    <property type="match status" value="1"/>
</dbReference>
<dbReference type="SUPFAM" id="SSF88946">
    <property type="entry name" value="Sigma2 domain of RNA polymerase sigma factors"/>
    <property type="match status" value="1"/>
</dbReference>
<evidence type="ECO:0000259" key="6">
    <source>
        <dbReference type="Pfam" id="PF04542"/>
    </source>
</evidence>
<evidence type="ECO:0000256" key="4">
    <source>
        <dbReference type="ARBA" id="ARBA00023125"/>
    </source>
</evidence>
<keyword evidence="3" id="KW-0731">Sigma factor</keyword>
<dbReference type="InterPro" id="IPR036388">
    <property type="entry name" value="WH-like_DNA-bd_sf"/>
</dbReference>
<proteinExistence type="inferred from homology"/>
<comment type="caution">
    <text evidence="8">The sequence shown here is derived from an EMBL/GenBank/DDBJ whole genome shotgun (WGS) entry which is preliminary data.</text>
</comment>
<accession>A0A370I8H1</accession>
<dbReference type="InterPro" id="IPR013249">
    <property type="entry name" value="RNA_pol_sigma70_r4_t2"/>
</dbReference>
<dbReference type="Gene3D" id="1.10.1740.10">
    <property type="match status" value="1"/>
</dbReference>
<name>A0A370I8H1_9NOCA</name>
<dbReference type="AlphaFoldDB" id="A0A370I8H1"/>
<evidence type="ECO:0000313" key="9">
    <source>
        <dbReference type="Proteomes" id="UP000254869"/>
    </source>
</evidence>
<sequence length="175" mass="19785">MRRVGRGDREAFAQLYIRTRGLVFRRVLAVVRDPGYAEETCQDVYIQVWRSAAGFDERRGSATTWLRTLAHRQAVDRVRHERASSDHDHAWGVSDYHPPVDSVVEETLRRHDLSCVRIGLAILTPLQRESVVLAYYRGLTYPQVAAALGVQVSTVKSRIRAALARMEAALAELDS</sequence>
<dbReference type="GO" id="GO:0006352">
    <property type="term" value="P:DNA-templated transcription initiation"/>
    <property type="evidence" value="ECO:0007669"/>
    <property type="project" value="InterPro"/>
</dbReference>
<dbReference type="NCBIfam" id="TIGR02937">
    <property type="entry name" value="sigma70-ECF"/>
    <property type="match status" value="1"/>
</dbReference>
<evidence type="ECO:0000313" key="8">
    <source>
        <dbReference type="EMBL" id="RDI67009.1"/>
    </source>
</evidence>
<keyword evidence="2" id="KW-0805">Transcription regulation</keyword>
<keyword evidence="5" id="KW-0804">Transcription</keyword>
<dbReference type="Pfam" id="PF04542">
    <property type="entry name" value="Sigma70_r2"/>
    <property type="match status" value="1"/>
</dbReference>
<protein>
    <submittedName>
        <fullName evidence="8">RNA polymerase sigma-70 factor (ECF subfamily)</fullName>
    </submittedName>
</protein>
<feature type="domain" description="RNA polymerase sigma-70 region 2" evidence="6">
    <location>
        <begin position="15"/>
        <end position="82"/>
    </location>
</feature>
<dbReference type="GO" id="GO:0003677">
    <property type="term" value="F:DNA binding"/>
    <property type="evidence" value="ECO:0007669"/>
    <property type="project" value="UniProtKB-KW"/>
</dbReference>
<organism evidence="8 9">
    <name type="scientific">Nocardia pseudobrasiliensis</name>
    <dbReference type="NCBI Taxonomy" id="45979"/>
    <lineage>
        <taxon>Bacteria</taxon>
        <taxon>Bacillati</taxon>
        <taxon>Actinomycetota</taxon>
        <taxon>Actinomycetes</taxon>
        <taxon>Mycobacteriales</taxon>
        <taxon>Nocardiaceae</taxon>
        <taxon>Nocardia</taxon>
    </lineage>
</organism>
<dbReference type="PANTHER" id="PTHR43133:SF66">
    <property type="entry name" value="ECF RNA POLYMERASE SIGMA FACTOR SIGK"/>
    <property type="match status" value="1"/>
</dbReference>
<feature type="domain" description="RNA polymerase sigma factor 70 region 4 type 2" evidence="7">
    <location>
        <begin position="121"/>
        <end position="166"/>
    </location>
</feature>
<dbReference type="Pfam" id="PF08281">
    <property type="entry name" value="Sigma70_r4_2"/>
    <property type="match status" value="1"/>
</dbReference>
<keyword evidence="4" id="KW-0238">DNA-binding</keyword>
<evidence type="ECO:0000256" key="3">
    <source>
        <dbReference type="ARBA" id="ARBA00023082"/>
    </source>
</evidence>
<dbReference type="InterPro" id="IPR039425">
    <property type="entry name" value="RNA_pol_sigma-70-like"/>
</dbReference>
<evidence type="ECO:0000256" key="1">
    <source>
        <dbReference type="ARBA" id="ARBA00010641"/>
    </source>
</evidence>
<evidence type="ECO:0000259" key="7">
    <source>
        <dbReference type="Pfam" id="PF08281"/>
    </source>
</evidence>
<gene>
    <name evidence="8" type="ORF">DFR76_10380</name>
</gene>
<dbReference type="InterPro" id="IPR013325">
    <property type="entry name" value="RNA_pol_sigma_r2"/>
</dbReference>
<dbReference type="PANTHER" id="PTHR43133">
    <property type="entry name" value="RNA POLYMERASE ECF-TYPE SIGMA FACTO"/>
    <property type="match status" value="1"/>
</dbReference>
<reference evidence="8 9" key="1">
    <citation type="submission" date="2018-07" db="EMBL/GenBank/DDBJ databases">
        <title>Genomic Encyclopedia of Type Strains, Phase IV (KMG-IV): sequencing the most valuable type-strain genomes for metagenomic binning, comparative biology and taxonomic classification.</title>
        <authorList>
            <person name="Goeker M."/>
        </authorList>
    </citation>
    <scope>NUCLEOTIDE SEQUENCE [LARGE SCALE GENOMIC DNA]</scope>
    <source>
        <strain evidence="8 9">DSM 44290</strain>
    </source>
</reference>
<dbReference type="InterPro" id="IPR007627">
    <property type="entry name" value="RNA_pol_sigma70_r2"/>
</dbReference>